<dbReference type="EMBL" id="LR593886">
    <property type="protein sequence ID" value="VTS03827.1"/>
    <property type="molecule type" value="Genomic_DNA"/>
</dbReference>
<proteinExistence type="predicted"/>
<protein>
    <submittedName>
        <fullName evidence="1">Uncharacterized protein</fullName>
    </submittedName>
</protein>
<sequence length="121" mass="13167">MIDTTFTTANGLLLSVSITDAVENTARRDLGFVLANLAELPPDQFVTRFERQVRRRDPINFFSLLYLGVEAQLEARGLSPEQFAAAVPHTHLPGALTALMRAIAARHPNSALAKGLALATR</sequence>
<dbReference type="AlphaFoldDB" id="A0A6P2DL69"/>
<dbReference type="KEGG" id="gms:SOIL9_70530"/>
<gene>
    <name evidence="1" type="ORF">SOIL9_70530</name>
</gene>
<keyword evidence="2" id="KW-1185">Reference proteome</keyword>
<dbReference type="Proteomes" id="UP000464178">
    <property type="component" value="Chromosome"/>
</dbReference>
<evidence type="ECO:0000313" key="2">
    <source>
        <dbReference type="Proteomes" id="UP000464178"/>
    </source>
</evidence>
<name>A0A6P2DL69_9BACT</name>
<organism evidence="1 2">
    <name type="scientific">Gemmata massiliana</name>
    <dbReference type="NCBI Taxonomy" id="1210884"/>
    <lineage>
        <taxon>Bacteria</taxon>
        <taxon>Pseudomonadati</taxon>
        <taxon>Planctomycetota</taxon>
        <taxon>Planctomycetia</taxon>
        <taxon>Gemmatales</taxon>
        <taxon>Gemmataceae</taxon>
        <taxon>Gemmata</taxon>
    </lineage>
</organism>
<dbReference type="RefSeq" id="WP_162673151.1">
    <property type="nucleotide sequence ID" value="NZ_LR593886.1"/>
</dbReference>
<reference evidence="1 2" key="1">
    <citation type="submission" date="2019-05" db="EMBL/GenBank/DDBJ databases">
        <authorList>
            <consortium name="Science for Life Laboratories"/>
        </authorList>
    </citation>
    <scope>NUCLEOTIDE SEQUENCE [LARGE SCALE GENOMIC DNA]</scope>
    <source>
        <strain evidence="1">Soil9</strain>
    </source>
</reference>
<accession>A0A6P2DL69</accession>
<evidence type="ECO:0000313" key="1">
    <source>
        <dbReference type="EMBL" id="VTS03827.1"/>
    </source>
</evidence>